<dbReference type="InterPro" id="IPR036812">
    <property type="entry name" value="NAD(P)_OxRdtase_dom_sf"/>
</dbReference>
<dbReference type="RefSeq" id="WP_256547392.1">
    <property type="nucleotide sequence ID" value="NZ_CP101809.1"/>
</dbReference>
<accession>A0ABU0LYZ8</accession>
<protein>
    <submittedName>
        <fullName evidence="2">2,5-diketo-D-gluconate reductase A</fullName>
        <ecNumber evidence="2">1.1.1.346</ecNumber>
    </submittedName>
</protein>
<evidence type="ECO:0000313" key="3">
    <source>
        <dbReference type="Proteomes" id="UP001240643"/>
    </source>
</evidence>
<dbReference type="CDD" id="cd19071">
    <property type="entry name" value="AKR_AKR1-5-like"/>
    <property type="match status" value="1"/>
</dbReference>
<dbReference type="PIRSF" id="PIRSF000097">
    <property type="entry name" value="AKR"/>
    <property type="match status" value="1"/>
</dbReference>
<dbReference type="PANTHER" id="PTHR43827:SF14">
    <property type="entry name" value="NADP-DEPENDENT OXIDOREDUCTASE DOMAIN-CONTAINING PROTEIN"/>
    <property type="match status" value="1"/>
</dbReference>
<feature type="domain" description="NADP-dependent oxidoreductase" evidence="1">
    <location>
        <begin position="8"/>
        <end position="254"/>
    </location>
</feature>
<reference evidence="2" key="1">
    <citation type="submission" date="2023-07" db="EMBL/GenBank/DDBJ databases">
        <title>Genomic Encyclopedia of Type Strains, Phase IV (KMG-IV): sequencing the most valuable type-strain genomes for metagenomic binning, comparative biology and taxonomic classification.</title>
        <authorList>
            <person name="Goeker M."/>
        </authorList>
    </citation>
    <scope>NUCLEOTIDE SEQUENCE [LARGE SCALE GENOMIC DNA]</scope>
    <source>
        <strain evidence="2">DSM 21204</strain>
    </source>
</reference>
<keyword evidence="3" id="KW-1185">Reference proteome</keyword>
<dbReference type="Gene3D" id="3.20.20.100">
    <property type="entry name" value="NADP-dependent oxidoreductase domain"/>
    <property type="match status" value="1"/>
</dbReference>
<sequence>MSILNSVLGFGTYRITTKEAMLPVLQKVVSLGYDFIDTAKHYENETIIGECLQIIAANPVYQNNKLPLIQSKIWPSDYKNSVEQELRATLARLQIDQIDSFLLHRPHVDMSVNVQAWKELIACQQKGLVAVIGVSNFDRDQVQTLFNETQVMPQINQIESSVTYMRYDRIIYNKRNNISVQGWRPFGNYTYTFQNVILQSLAQKYQCTVAQLMLAYNINQSIIPVCRTSVIHEIEENIIAKKIFITPRDLSLVEMHLNTHLPSTHNGCDSFANLSLDEDWYKNH</sequence>
<gene>
    <name evidence="2" type="ORF">J2Z62_000352</name>
</gene>
<dbReference type="SUPFAM" id="SSF51430">
    <property type="entry name" value="NAD(P)-linked oxidoreductase"/>
    <property type="match status" value="1"/>
</dbReference>
<comment type="caution">
    <text evidence="2">The sequence shown here is derived from an EMBL/GenBank/DDBJ whole genome shotgun (WGS) entry which is preliminary data.</text>
</comment>
<proteinExistence type="predicted"/>
<dbReference type="Proteomes" id="UP001240643">
    <property type="component" value="Unassembled WGS sequence"/>
</dbReference>
<dbReference type="InterPro" id="IPR023210">
    <property type="entry name" value="NADP_OxRdtase_dom"/>
</dbReference>
<dbReference type="Pfam" id="PF00248">
    <property type="entry name" value="Aldo_ket_red"/>
    <property type="match status" value="1"/>
</dbReference>
<dbReference type="PRINTS" id="PR00069">
    <property type="entry name" value="ALDKETRDTASE"/>
</dbReference>
<dbReference type="GO" id="GO:0016491">
    <property type="term" value="F:oxidoreductase activity"/>
    <property type="evidence" value="ECO:0007669"/>
    <property type="project" value="UniProtKB-KW"/>
</dbReference>
<evidence type="ECO:0000259" key="1">
    <source>
        <dbReference type="Pfam" id="PF00248"/>
    </source>
</evidence>
<keyword evidence="2" id="KW-0560">Oxidoreductase</keyword>
<dbReference type="InterPro" id="IPR020471">
    <property type="entry name" value="AKR"/>
</dbReference>
<name>A0ABU0LYZ8_9BACT</name>
<evidence type="ECO:0000313" key="2">
    <source>
        <dbReference type="EMBL" id="MDQ0513914.1"/>
    </source>
</evidence>
<dbReference type="PANTHER" id="PTHR43827">
    <property type="entry name" value="2,5-DIKETO-D-GLUCONIC ACID REDUCTASE"/>
    <property type="match status" value="1"/>
</dbReference>
<dbReference type="EC" id="1.1.1.346" evidence="2"/>
<organism evidence="2 3">
    <name type="scientific">Mycoplasmoides fastidiosum</name>
    <dbReference type="NCBI Taxonomy" id="92758"/>
    <lineage>
        <taxon>Bacteria</taxon>
        <taxon>Bacillati</taxon>
        <taxon>Mycoplasmatota</taxon>
        <taxon>Mycoplasmoidales</taxon>
        <taxon>Mycoplasmoidaceae</taxon>
        <taxon>Mycoplasmoides</taxon>
    </lineage>
</organism>
<dbReference type="EMBL" id="JAUSWO010000001">
    <property type="protein sequence ID" value="MDQ0513914.1"/>
    <property type="molecule type" value="Genomic_DNA"/>
</dbReference>